<dbReference type="GeneID" id="16511473"/>
<dbReference type="Pfam" id="PF23932">
    <property type="entry name" value="SP10_terminator"/>
    <property type="match status" value="1"/>
</dbReference>
<dbReference type="KEGG" id="vg:16511473"/>
<accession>S6BUU0</accession>
<organism evidence="1 2">
    <name type="scientific">Bacillus phage phiNIT1</name>
    <dbReference type="NCBI Taxonomy" id="207656"/>
    <lineage>
        <taxon>Viruses</taxon>
        <taxon>Duplodnaviria</taxon>
        <taxon>Heunggongvirae</taxon>
        <taxon>Uroviricota</taxon>
        <taxon>Caudoviricetes</taxon>
        <taxon>Herelleviridae</taxon>
        <taxon>Bastillevirinae</taxon>
        <taxon>Nitunavirus</taxon>
        <taxon>Nitunavirus NIT1</taxon>
    </lineage>
</organism>
<dbReference type="RefSeq" id="YP_008318333.1">
    <property type="nucleotide sequence ID" value="NC_021856.1"/>
</dbReference>
<gene>
    <name evidence="1" type="primary">orf105</name>
</gene>
<evidence type="ECO:0000313" key="1">
    <source>
        <dbReference type="EMBL" id="BAN59565.1"/>
    </source>
</evidence>
<dbReference type="OrthoDB" id="9032at10239"/>
<evidence type="ECO:0000313" key="2">
    <source>
        <dbReference type="Proteomes" id="UP000014701"/>
    </source>
</evidence>
<protein>
    <submittedName>
        <fullName evidence="1">Uncharacterized protein</fullName>
    </submittedName>
</protein>
<dbReference type="InterPro" id="IPR056960">
    <property type="entry name" value="SP10_terminator"/>
</dbReference>
<keyword evidence="2" id="KW-1185">Reference proteome</keyword>
<sequence>MALPSIDTYLYKEIAEKLEIILSNRYIIEEILKEVQPEVSTSFIERFTGDRRWEIPIVYTMPQINSPKGEPFILVSEKGKNLSLAWVTWKTPTISKKGTCIKRNL</sequence>
<proteinExistence type="predicted"/>
<dbReference type="Proteomes" id="UP000014701">
    <property type="component" value="Segment"/>
</dbReference>
<name>S6BUU0_9CAUD</name>
<reference evidence="1 2" key="1">
    <citation type="submission" date="2013-02" db="EMBL/GenBank/DDBJ databases">
        <title>phiNIT1 genome sequensing.</title>
        <authorList>
            <person name="Ozaki T."/>
            <person name="Kaneko J."/>
        </authorList>
    </citation>
    <scope>NUCLEOTIDE SEQUENCE [LARGE SCALE GENOMIC DNA]</scope>
    <source>
        <strain evidence="1">PhiNIT1</strain>
    </source>
</reference>
<dbReference type="EMBL" id="AP013029">
    <property type="protein sequence ID" value="BAN59565.1"/>
    <property type="molecule type" value="Genomic_DNA"/>
</dbReference>